<evidence type="ECO:0000256" key="6">
    <source>
        <dbReference type="ARBA" id="ARBA00023033"/>
    </source>
</evidence>
<feature type="region of interest" description="Disordered" evidence="8">
    <location>
        <begin position="342"/>
        <end position="375"/>
    </location>
</feature>
<comment type="cofactor">
    <cofactor evidence="7">
        <name>heme</name>
        <dbReference type="ChEBI" id="CHEBI:30413"/>
    </cofactor>
</comment>
<keyword evidence="4" id="KW-0560">Oxidoreductase</keyword>
<dbReference type="PRINTS" id="PR00385">
    <property type="entry name" value="P450"/>
</dbReference>
<evidence type="ECO:0000259" key="9">
    <source>
        <dbReference type="PROSITE" id="PS50994"/>
    </source>
</evidence>
<dbReference type="Gene3D" id="1.10.630.10">
    <property type="entry name" value="Cytochrome P450"/>
    <property type="match status" value="1"/>
</dbReference>
<dbReference type="GO" id="GO:0004497">
    <property type="term" value="F:monooxygenase activity"/>
    <property type="evidence" value="ECO:0007669"/>
    <property type="project" value="UniProtKB-KW"/>
</dbReference>
<dbReference type="CDD" id="cd11072">
    <property type="entry name" value="CYP71-like"/>
    <property type="match status" value="1"/>
</dbReference>
<sequence>MELQLQVPSLPVLLSIFLVLLIILRRVFSSKPKHVGPEFPTPSRLPFIGSIHLLIGKLPHHALRDLARKHGNVMKLRLGQVDQIILSSREGAQQVLKAQDANFAFRPSKNDAFQAFKKFKVLTENKTGYKIRTLRTDRGGEFLSTEFTRFCGNEGIERHLTAPYTPQQNGVVERRNRTVIAMARSLLKGTHMPARFWGEAVRHAVYLLNRLPTKALGERTPFEAWMGRKPHLSHLRVFGCVVYVKNTTPHLKKLDDRSSPMVYLGVEEGCKAHRLFDPKRGKLQVSRDAIFQENCEWTWNAGANNEENLPEFSMLDASYSDEPFVAADTEAGVEDVTPPSEAVVPMTSVSSPSTPSSNAYAATSSSESNTPESYEGPVRYRSLADIYANTEEIDGINEEVMMVMSEEPTCYQEAATEACCLEELGFKKCTQEHAVYTRRKGEVSILVGVYVDDLIVTGSSTENINKFKQQMMAEFDMSDLGLLSYYLGIEVEQQKNRILLRQSAYAKKILSHFKMADCNATKHPMEPKTQLHKDLEGTPIDATEYRRLIGCLRYLLHTRPDLSYSVGMASRYMERPTIMHHKVVKQILRYLKGTIHFGLVYIKGPQEFCIFGYSDSDLAGDLDGRKSTSGMTFYLNESLVSWNSQKQKTVTLSSCEAEFMAATTAACHALWLKSLASELTGVEPKPVTLFVDNKSAIALMKNPVFHGRSKHIDTKFHFIRECVEKGQIEVEFVNTGEQRADVLTKALSGVKLAAMRQLLGFTAAKIIAYGQSDIAFSNGEYWRQLRKICVMELLGAKRVKSFVSLRKEQVGRLMSDVSNAAAIGKPVNLGERLNELTNSIVVQASFGRRCQQQKKFMETIKEVIKLASGFSVGDLFPSLQVVDILTGFSTQLKKYHKKLDVILDATIKEHQMNRDAGEEEDLIDVLLRLKDEGNLEVPISFDNIKAVVIDMFAGGTETTANTIEWAMSELMLRPSTLQRAQKEVREAMKDKGYIEETDVPQFNYLHEVVKETLRLHPPFPLLFPRVAQETTEVLGYTLPAGTRVLVNVWALGRDPRYWKDAEIFKPERFEEGVDKEFKGNDFEFLPFGAGRRMCAGMTFGLTTLELALSQLLFHFDWAFPKGVKAEDIDMSESFGASASRKVNLLLVPSPRYPLRVSE</sequence>
<dbReference type="Pfam" id="PF25597">
    <property type="entry name" value="SH3_retrovirus"/>
    <property type="match status" value="1"/>
</dbReference>
<dbReference type="InterPro" id="IPR013103">
    <property type="entry name" value="RVT_2"/>
</dbReference>
<dbReference type="GO" id="GO:0005506">
    <property type="term" value="F:iron ion binding"/>
    <property type="evidence" value="ECO:0007669"/>
    <property type="project" value="InterPro"/>
</dbReference>
<dbReference type="GO" id="GO:0020037">
    <property type="term" value="F:heme binding"/>
    <property type="evidence" value="ECO:0007669"/>
    <property type="project" value="InterPro"/>
</dbReference>
<comment type="similarity">
    <text evidence="1">Belongs to the cytochrome P450 family.</text>
</comment>
<evidence type="ECO:0000256" key="4">
    <source>
        <dbReference type="ARBA" id="ARBA00023002"/>
    </source>
</evidence>
<evidence type="ECO:0000256" key="5">
    <source>
        <dbReference type="ARBA" id="ARBA00023004"/>
    </source>
</evidence>
<dbReference type="InterPro" id="IPR001584">
    <property type="entry name" value="Integrase_cat-core"/>
</dbReference>
<organism evidence="10 11">
    <name type="scientific">Zingiber officinale</name>
    <name type="common">Ginger</name>
    <name type="synonym">Amomum zingiber</name>
    <dbReference type="NCBI Taxonomy" id="94328"/>
    <lineage>
        <taxon>Eukaryota</taxon>
        <taxon>Viridiplantae</taxon>
        <taxon>Streptophyta</taxon>
        <taxon>Embryophyta</taxon>
        <taxon>Tracheophyta</taxon>
        <taxon>Spermatophyta</taxon>
        <taxon>Magnoliopsida</taxon>
        <taxon>Liliopsida</taxon>
        <taxon>Zingiberales</taxon>
        <taxon>Zingiberaceae</taxon>
        <taxon>Zingiber</taxon>
    </lineage>
</organism>
<dbReference type="InterPro" id="IPR057670">
    <property type="entry name" value="SH3_retrovirus"/>
</dbReference>
<dbReference type="GO" id="GO:0015074">
    <property type="term" value="P:DNA integration"/>
    <property type="evidence" value="ECO:0007669"/>
    <property type="project" value="InterPro"/>
</dbReference>
<evidence type="ECO:0000256" key="3">
    <source>
        <dbReference type="ARBA" id="ARBA00022723"/>
    </source>
</evidence>
<evidence type="ECO:0000256" key="8">
    <source>
        <dbReference type="SAM" id="MobiDB-lite"/>
    </source>
</evidence>
<dbReference type="GO" id="GO:0003676">
    <property type="term" value="F:nucleic acid binding"/>
    <property type="evidence" value="ECO:0007669"/>
    <property type="project" value="InterPro"/>
</dbReference>
<keyword evidence="6" id="KW-0503">Monooxygenase</keyword>
<feature type="compositionally biased region" description="Low complexity" evidence="8">
    <location>
        <begin position="343"/>
        <end position="368"/>
    </location>
</feature>
<keyword evidence="5 7" id="KW-0408">Iron</keyword>
<evidence type="ECO:0000256" key="2">
    <source>
        <dbReference type="ARBA" id="ARBA00022617"/>
    </source>
</evidence>
<dbReference type="InterPro" id="IPR043502">
    <property type="entry name" value="DNA/RNA_pol_sf"/>
</dbReference>
<comment type="caution">
    <text evidence="10">The sequence shown here is derived from an EMBL/GenBank/DDBJ whole genome shotgun (WGS) entry which is preliminary data.</text>
</comment>
<dbReference type="PRINTS" id="PR00463">
    <property type="entry name" value="EP450I"/>
</dbReference>
<accession>A0A8J5GEF5</accession>
<dbReference type="EMBL" id="JACMSC010000009">
    <property type="protein sequence ID" value="KAG6506246.1"/>
    <property type="molecule type" value="Genomic_DNA"/>
</dbReference>
<dbReference type="SUPFAM" id="SSF48264">
    <property type="entry name" value="Cytochrome P450"/>
    <property type="match status" value="2"/>
</dbReference>
<feature type="binding site" description="axial binding residue" evidence="7">
    <location>
        <position position="1094"/>
    </location>
    <ligand>
        <name>heme</name>
        <dbReference type="ChEBI" id="CHEBI:30413"/>
    </ligand>
    <ligandPart>
        <name>Fe</name>
        <dbReference type="ChEBI" id="CHEBI:18248"/>
    </ligandPart>
</feature>
<evidence type="ECO:0000313" key="11">
    <source>
        <dbReference type="Proteomes" id="UP000734854"/>
    </source>
</evidence>
<evidence type="ECO:0000256" key="7">
    <source>
        <dbReference type="PIRSR" id="PIRSR602401-1"/>
    </source>
</evidence>
<keyword evidence="3 7" id="KW-0479">Metal-binding</keyword>
<dbReference type="PROSITE" id="PS50994">
    <property type="entry name" value="INTEGRASE"/>
    <property type="match status" value="1"/>
</dbReference>
<dbReference type="InterPro" id="IPR017972">
    <property type="entry name" value="Cyt_P450_CS"/>
</dbReference>
<dbReference type="AlphaFoldDB" id="A0A8J5GEF5"/>
<feature type="domain" description="Integrase catalytic" evidence="9">
    <location>
        <begin position="55"/>
        <end position="229"/>
    </location>
</feature>
<keyword evidence="2 7" id="KW-0349">Heme</keyword>
<name>A0A8J5GEF5_ZINOF</name>
<dbReference type="InterPro" id="IPR012337">
    <property type="entry name" value="RNaseH-like_sf"/>
</dbReference>
<dbReference type="InterPro" id="IPR036396">
    <property type="entry name" value="Cyt_P450_sf"/>
</dbReference>
<dbReference type="Pfam" id="PF00067">
    <property type="entry name" value="p450"/>
    <property type="match status" value="2"/>
</dbReference>
<evidence type="ECO:0000256" key="1">
    <source>
        <dbReference type="ARBA" id="ARBA00010617"/>
    </source>
</evidence>
<dbReference type="Proteomes" id="UP000734854">
    <property type="component" value="Unassembled WGS sequence"/>
</dbReference>
<dbReference type="SUPFAM" id="SSF53098">
    <property type="entry name" value="Ribonuclease H-like"/>
    <property type="match status" value="1"/>
</dbReference>
<dbReference type="InterPro" id="IPR002401">
    <property type="entry name" value="Cyt_P450_E_grp-I"/>
</dbReference>
<dbReference type="InterPro" id="IPR036397">
    <property type="entry name" value="RNaseH_sf"/>
</dbReference>
<protein>
    <recommendedName>
        <fullName evidence="9">Integrase catalytic domain-containing protein</fullName>
    </recommendedName>
</protein>
<reference evidence="10 11" key="1">
    <citation type="submission" date="2020-08" db="EMBL/GenBank/DDBJ databases">
        <title>Plant Genome Project.</title>
        <authorList>
            <person name="Zhang R.-G."/>
        </authorList>
    </citation>
    <scope>NUCLEOTIDE SEQUENCE [LARGE SCALE GENOMIC DNA]</scope>
    <source>
        <tissue evidence="10">Rhizome</tissue>
    </source>
</reference>
<dbReference type="CDD" id="cd09272">
    <property type="entry name" value="RNase_HI_RT_Ty1"/>
    <property type="match status" value="1"/>
</dbReference>
<dbReference type="Gene3D" id="3.30.420.10">
    <property type="entry name" value="Ribonuclease H-like superfamily/Ribonuclease H"/>
    <property type="match status" value="1"/>
</dbReference>
<keyword evidence="11" id="KW-1185">Reference proteome</keyword>
<dbReference type="InterPro" id="IPR001128">
    <property type="entry name" value="Cyt_P450"/>
</dbReference>
<dbReference type="FunFam" id="1.10.630.10:FF:000043">
    <property type="entry name" value="Cytochrome P450 99A2"/>
    <property type="match status" value="1"/>
</dbReference>
<evidence type="ECO:0000313" key="10">
    <source>
        <dbReference type="EMBL" id="KAG6506246.1"/>
    </source>
</evidence>
<proteinExistence type="inferred from homology"/>
<dbReference type="PANTHER" id="PTHR47955:SF8">
    <property type="entry name" value="CYTOCHROME P450 71D11-LIKE"/>
    <property type="match status" value="1"/>
</dbReference>
<dbReference type="PANTHER" id="PTHR47955">
    <property type="entry name" value="CYTOCHROME P450 FAMILY 71 PROTEIN"/>
    <property type="match status" value="1"/>
</dbReference>
<dbReference type="Pfam" id="PF07727">
    <property type="entry name" value="RVT_2"/>
    <property type="match status" value="1"/>
</dbReference>
<dbReference type="PROSITE" id="PS00086">
    <property type="entry name" value="CYTOCHROME_P450"/>
    <property type="match status" value="1"/>
</dbReference>
<dbReference type="SUPFAM" id="SSF56672">
    <property type="entry name" value="DNA/RNA polymerases"/>
    <property type="match status" value="1"/>
</dbReference>
<gene>
    <name evidence="10" type="ORF">ZIOFF_031568</name>
</gene>
<dbReference type="GO" id="GO:0016705">
    <property type="term" value="F:oxidoreductase activity, acting on paired donors, with incorporation or reduction of molecular oxygen"/>
    <property type="evidence" value="ECO:0007669"/>
    <property type="project" value="InterPro"/>
</dbReference>